<dbReference type="InterPro" id="IPR022716">
    <property type="entry name" value="Gcn1_N"/>
</dbReference>
<feature type="domain" description="TOG" evidence="6">
    <location>
        <begin position="1895"/>
        <end position="2122"/>
    </location>
</feature>
<evidence type="ECO:0000256" key="5">
    <source>
        <dbReference type="SAM" id="MobiDB-lite"/>
    </source>
</evidence>
<proteinExistence type="inferred from homology"/>
<feature type="repeat" description="HEAT" evidence="3">
    <location>
        <begin position="2067"/>
        <end position="2104"/>
    </location>
</feature>
<dbReference type="Pfam" id="PF24984">
    <property type="entry name" value="HEAT_EF3_GNC1"/>
    <property type="match status" value="1"/>
</dbReference>
<dbReference type="OrthoDB" id="5148094at2759"/>
<evidence type="ECO:0000259" key="6">
    <source>
        <dbReference type="SMART" id="SM01349"/>
    </source>
</evidence>
<dbReference type="GO" id="GO:0034198">
    <property type="term" value="P:cellular response to amino acid starvation"/>
    <property type="evidence" value="ECO:0007669"/>
    <property type="project" value="TreeGrafter"/>
</dbReference>
<dbReference type="Pfam" id="PF24987">
    <property type="entry name" value="HEAT_EF3_N"/>
    <property type="match status" value="3"/>
</dbReference>
<dbReference type="GO" id="GO:0005829">
    <property type="term" value="C:cytosol"/>
    <property type="evidence" value="ECO:0007669"/>
    <property type="project" value="TreeGrafter"/>
</dbReference>
<feature type="repeat" description="HEAT" evidence="3">
    <location>
        <begin position="1983"/>
        <end position="2025"/>
    </location>
</feature>
<evidence type="ECO:0000313" key="8">
    <source>
        <dbReference type="Proteomes" id="UP000193642"/>
    </source>
</evidence>
<evidence type="ECO:0000256" key="2">
    <source>
        <dbReference type="ARBA" id="ARBA00022737"/>
    </source>
</evidence>
<feature type="compositionally biased region" description="Acidic residues" evidence="5">
    <location>
        <begin position="2729"/>
        <end position="2745"/>
    </location>
</feature>
<dbReference type="PROSITE" id="PS50077">
    <property type="entry name" value="HEAT_REPEAT"/>
    <property type="match status" value="4"/>
</dbReference>
<keyword evidence="2" id="KW-0677">Repeat</keyword>
<dbReference type="PANTHER" id="PTHR23346:SF7">
    <property type="entry name" value="STALLED RIBOSOME SENSOR GCN1"/>
    <property type="match status" value="1"/>
</dbReference>
<sequence length="2745" mass="298522">MDSYSDDGEDDALSTTQSQSQQQELLSLEWAEFVAVVRVLSDGSKYSLVRHKLLASFPSEPTDLAAVLNLLVSSASAPASSAQNSENDARECFRIAAENNHSLAIKGAAKLLERDWKAASSAAAADPIVAFRFAKWSGLLLELLPVTSKKSKEPPVLDQALFKHILALHATILDTVTKAIVSTHDRRHERILNQCIKGTRRFMLLGKRGFMVNAVLDAIIGDDKLVDGTDVTASRYALLVGEAIGCTVHKKWDLDHIEKLTPRIVKYFEKNVLAGAAKVAVSPAVLSSFNTFFKHFLTLDSLQTQLCASAERLMLRSPDFVIRIFTTIIDAVNFDVAKLFREKFADSLLTHMKSTNESIRADAAALFKAFSDKSYDAEEVAKVVEIVLKAFTAKAPTPEAKVLYYTILENLSAPTASVSAKIIAALIPLSAKETTEGGIFACFSALSTHIESYLATDDTAALTQIATFLTTSLTDAKSTNMTRKSVLTLLKSLSYDHLAQRIPEKSLVALVEGVLKVLDKVQAAGNAMIVDTGAKKENPVLVEGYLAFAWVVKFGLWEESGTGKSVGIAKLLESKKTLATYLAQPHPKSFLLNEKFYQKLLTTDADQLAFLESLSLILSTPSLLKLLPCATRAEQLPFASAWAHLMVSTTTTHTARRATLEHLQTLVNNPTTTPETLLYITTLGRNGLGAILEKQGQVPTRPNPAILTTLPATAAAAAETSSAWGDDAQKLVYEFSTRVFNSIQSLVPSSNVSHYTPDVMSTILMNLLVLCTHPVVDATVGSDAWIRVCWRAGVDPLQVVERLGATKIAGWMASTADVDPTLGGFQLRADEGGFQKATLNAVTLLVGISANVVMSACMPGVIASLDNSVVSGVGLVDVEVWKGVEGVAVCDVYGKLKVVKVEEEEDLRGKTEEEKWEIQLKKELQAKKGATAAPAAAAKGKAPEKGKPVNAKAAAAAKAEKEAERVQLEKESATRKRVQAIYERVSTALDILQAVLEGVASALDEEAREAFEMWMARCMESVLKVVERESVVIRRGKKGKRGPVLVGKKAIDVFRLISKATEDRIWRIVEMGWDIATLRLMGVEISATGIPEDLCKKDLSVVLTKLLMAAKSDYVASNPLSPGAFAYIFPLLSFLILRTGRTRNIKEKIRTELIIFASEILIAHCGLGGSPLVPRKSMVNVLIELLNTLPRLHGAAREGLLTFCVSMEDEAANEDEDVDPEELTESEKLLKQMIKSDEVEITSELLNALLSPEPIARQSALKALQHMAIPEGSTDGVAAARVWMAKFDADEVISTEGGRVWEMWNDEESLVASGIQGVVDLICDPVSEIRAAAGRALNAALETLPDETEEVLQKLYALYEVKNILPSLNKQDEFPARSGIALALQACAPALQTEALLNSLFGFLIKQEALGDREESVRLQMLEAGIAAVNTDTGKSLVNVLLKTFSDYLSQPAGSSETHDLIRESVVILLGTVAQHLDASDKKIPEVVDRLVETLKTPSEVVQMAVAECMPPLIKVMSSDEVRSLVDRLLRSLFSSPKYAERRGAAYGIAGAVKGRGISSLKEYNIMSSLKEAIEDKKKMEKREGALFAFETLSMTLGHLPLLLVCYGDNQREVRDATNDTCKAIMSKLSGHCWRTKTGSIEMLGAMAALAPKQLSLSLPIIIPRLCEVLADTHIKVQEAAKEALNAFGKVIKNPEIQELVPELLAALTSFVHYIDSPSLALIVPILQRGLIERVTETKKRAAQIMGQMATLTDQKDLIPYLEILLPGLKEVLVDPVPEARAIAARGLGSMFSKLGETNFPGLINELLVTLKSETSAVDRSGAAQGLSEVLAGAGIQRLDSLFQEIVNCAMSPRTYVREGFITLLVFLPATFGDAFQPYIGGRVVVRNYATTAVDLLLPELETGLFDENWRIRQSSIQLMGDLLYRIAGVSGKVDIDGNEDEYESVLSALYMVRSDENGIVRSASLHVWKSIVNNTPRTLKEILPVIIQMVIESLADENAEKRGVAARTLGDLVRKLGDVVLERLVPVLEAGLESDEATTREGACIGMTEIMATAGKAQLVDFVVQCVPSVKKALMDPEPEVREAAAQAFDMLHQHMGAKAIDEVLPSLLNELKSGGGATGAYALEALKEIMSVRSNVVFPVLIPTLLTTPITAFNARALASLISVAGSALNRRLGVILPTLMDALEQGDHAVADIREAIKVLLLSVDEDGLYLLMPILSESLLEGSDARARAACDCFMMFCEGSKEIRLINIFQGAPKYAPEMVQSAWGAVDALSKRIKKDEMEKFVTPVRRSIAGATENLGPNEELEGFCLPKGISPILPFFLQGLMYGQSDVREESAKGLGDLVRRTSPEGLKAFVTQITGPLIRIIGDRVAPGVKAAILKTLGLLLVKVPANLKPFLPQLQRTFIKSLSEPVLYVQTPARKCLTLLIGLQPRLDPLIVELTTGIKTAEEKSVRDAMWGALLGLLNGLEGKEITDVSKKTVETILIETLFNSGENDDVIRKFAAKCFAVYARYLPSDDAKTLISSKLLCKSVLDDLVTAYMKRHGLMETLSRVLIKCPALITTNPSFLATTLDKVTEGFENNKSVVLEASVSCANNLLFLDATENFLDESSRVNLLKSLIGLSKEGLEVDARRMAVLGVKNLAKKHYNVVAPHLQLLVPTLMLLVRERVIPIKLAAERSLLHLLCLSEANNNPEVLEKYCKGLDNMAARSTNDYAKRVLSKLAEKESEDEGGDDEDEDVTDV</sequence>
<gene>
    <name evidence="7" type="ORF">BCR33DRAFT_714253</name>
</gene>
<comment type="caution">
    <text evidence="7">The sequence shown here is derived from an EMBL/GenBank/DDBJ whole genome shotgun (WGS) entry which is preliminary data.</text>
</comment>
<dbReference type="Pfam" id="PF25801">
    <property type="entry name" value="HEAT_GCN1_C_2"/>
    <property type="match status" value="1"/>
</dbReference>
<protein>
    <submittedName>
        <fullName evidence="7">ARM repeat-containing protein</fullName>
    </submittedName>
</protein>
<evidence type="ECO:0000313" key="7">
    <source>
        <dbReference type="EMBL" id="ORY48482.1"/>
    </source>
</evidence>
<dbReference type="InterPro" id="IPR034085">
    <property type="entry name" value="TOG"/>
</dbReference>
<dbReference type="PANTHER" id="PTHR23346">
    <property type="entry name" value="TRANSLATIONAL ACTIVATOR GCN1-RELATED"/>
    <property type="match status" value="1"/>
</dbReference>
<feature type="domain" description="TOG" evidence="6">
    <location>
        <begin position="1613"/>
        <end position="1824"/>
    </location>
</feature>
<dbReference type="Pfam" id="PF23271">
    <property type="entry name" value="HEAT_GCN1"/>
    <property type="match status" value="1"/>
</dbReference>
<dbReference type="InterPro" id="IPR016024">
    <property type="entry name" value="ARM-type_fold"/>
</dbReference>
<dbReference type="STRING" id="329046.A0A1Y2CNA3"/>
<dbReference type="SMART" id="SM01349">
    <property type="entry name" value="TOG"/>
    <property type="match status" value="2"/>
</dbReference>
<dbReference type="Gene3D" id="1.25.10.10">
    <property type="entry name" value="Leucine-rich Repeat Variant"/>
    <property type="match status" value="6"/>
</dbReference>
<dbReference type="InterPro" id="IPR056809">
    <property type="entry name" value="HEAT_GCN1_fung"/>
</dbReference>
<dbReference type="Pfam" id="PF24993">
    <property type="entry name" value="GNC1_N"/>
    <property type="match status" value="1"/>
</dbReference>
<evidence type="ECO:0000256" key="4">
    <source>
        <dbReference type="SAM" id="Coils"/>
    </source>
</evidence>
<comment type="similarity">
    <text evidence="1">Belongs to the GCN1 family.</text>
</comment>
<feature type="repeat" description="HEAT" evidence="3">
    <location>
        <begin position="1765"/>
        <end position="1803"/>
    </location>
</feature>
<keyword evidence="8" id="KW-1185">Reference proteome</keyword>
<dbReference type="GO" id="GO:0006417">
    <property type="term" value="P:regulation of translation"/>
    <property type="evidence" value="ECO:0007669"/>
    <property type="project" value="TreeGrafter"/>
</dbReference>
<dbReference type="SUPFAM" id="SSF48371">
    <property type="entry name" value="ARM repeat"/>
    <property type="match status" value="4"/>
</dbReference>
<dbReference type="EMBL" id="MCGO01000011">
    <property type="protein sequence ID" value="ORY48482.1"/>
    <property type="molecule type" value="Genomic_DNA"/>
</dbReference>
<name>A0A1Y2CNA3_9FUNG</name>
<keyword evidence="4" id="KW-0175">Coiled coil</keyword>
<dbReference type="InterPro" id="IPR021133">
    <property type="entry name" value="HEAT_type_2"/>
</dbReference>
<feature type="region of interest" description="Disordered" evidence="5">
    <location>
        <begin position="2725"/>
        <end position="2745"/>
    </location>
</feature>
<dbReference type="InterPro" id="IPR056810">
    <property type="entry name" value="GNC1-like_N"/>
</dbReference>
<evidence type="ECO:0000256" key="3">
    <source>
        <dbReference type="PROSITE-ProRule" id="PRU00103"/>
    </source>
</evidence>
<dbReference type="InterPro" id="IPR057546">
    <property type="entry name" value="HEAT_GCN1"/>
</dbReference>
<accession>A0A1Y2CNA3</accession>
<feature type="coiled-coil region" evidence="4">
    <location>
        <begin position="949"/>
        <end position="976"/>
    </location>
</feature>
<reference evidence="7 8" key="1">
    <citation type="submission" date="2016-07" db="EMBL/GenBank/DDBJ databases">
        <title>Pervasive Adenine N6-methylation of Active Genes in Fungi.</title>
        <authorList>
            <consortium name="DOE Joint Genome Institute"/>
            <person name="Mondo S.J."/>
            <person name="Dannebaum R.O."/>
            <person name="Kuo R.C."/>
            <person name="Labutti K."/>
            <person name="Haridas S."/>
            <person name="Kuo A."/>
            <person name="Salamov A."/>
            <person name="Ahrendt S.R."/>
            <person name="Lipzen A."/>
            <person name="Sullivan W."/>
            <person name="Andreopoulos W.B."/>
            <person name="Clum A."/>
            <person name="Lindquist E."/>
            <person name="Daum C."/>
            <person name="Ramamoorthy G.K."/>
            <person name="Gryganskyi A."/>
            <person name="Culley D."/>
            <person name="Magnuson J.K."/>
            <person name="James T.Y."/>
            <person name="O'Malley M.A."/>
            <person name="Stajich J.E."/>
            <person name="Spatafora J.W."/>
            <person name="Visel A."/>
            <person name="Grigoriev I.V."/>
        </authorList>
    </citation>
    <scope>NUCLEOTIDE SEQUENCE [LARGE SCALE GENOMIC DNA]</scope>
    <source>
        <strain evidence="7 8">JEL800</strain>
    </source>
</reference>
<dbReference type="GO" id="GO:0019887">
    <property type="term" value="F:protein kinase regulator activity"/>
    <property type="evidence" value="ECO:0007669"/>
    <property type="project" value="TreeGrafter"/>
</dbReference>
<organism evidence="7 8">
    <name type="scientific">Rhizoclosmatium globosum</name>
    <dbReference type="NCBI Taxonomy" id="329046"/>
    <lineage>
        <taxon>Eukaryota</taxon>
        <taxon>Fungi</taxon>
        <taxon>Fungi incertae sedis</taxon>
        <taxon>Chytridiomycota</taxon>
        <taxon>Chytridiomycota incertae sedis</taxon>
        <taxon>Chytridiomycetes</taxon>
        <taxon>Chytridiales</taxon>
        <taxon>Chytriomycetaceae</taxon>
        <taxon>Rhizoclosmatium</taxon>
    </lineage>
</organism>
<dbReference type="Pfam" id="PF24916">
    <property type="entry name" value="HEAT_GCN1_fung"/>
    <property type="match status" value="1"/>
</dbReference>
<feature type="repeat" description="HEAT" evidence="3">
    <location>
        <begin position="1662"/>
        <end position="1700"/>
    </location>
</feature>
<evidence type="ECO:0000256" key="1">
    <source>
        <dbReference type="ARBA" id="ARBA00007366"/>
    </source>
</evidence>
<dbReference type="InterPro" id="IPR011989">
    <property type="entry name" value="ARM-like"/>
</dbReference>
<dbReference type="Proteomes" id="UP000193642">
    <property type="component" value="Unassembled WGS sequence"/>
</dbReference>
<dbReference type="Pfam" id="PF12074">
    <property type="entry name" value="Gcn1_N"/>
    <property type="match status" value="1"/>
</dbReference>